<dbReference type="SUPFAM" id="SSF52025">
    <property type="entry name" value="PA domain"/>
    <property type="match status" value="1"/>
</dbReference>
<feature type="compositionally biased region" description="Basic and acidic residues" evidence="2">
    <location>
        <begin position="338"/>
        <end position="358"/>
    </location>
</feature>
<feature type="region of interest" description="Disordered" evidence="2">
    <location>
        <begin position="203"/>
        <end position="234"/>
    </location>
</feature>
<dbReference type="InterPro" id="IPR039373">
    <property type="entry name" value="Peptidase_M28B"/>
</dbReference>
<evidence type="ECO:0000256" key="3">
    <source>
        <dbReference type="SAM" id="Phobius"/>
    </source>
</evidence>
<protein>
    <submittedName>
        <fullName evidence="7">Glutamate carboxypeptidase 2-like</fullName>
    </submittedName>
</protein>
<keyword evidence="3" id="KW-0812">Transmembrane</keyword>
<accession>A0ABM0M3B2</accession>
<feature type="region of interest" description="Disordered" evidence="2">
    <location>
        <begin position="326"/>
        <end position="364"/>
    </location>
</feature>
<dbReference type="InterPro" id="IPR036757">
    <property type="entry name" value="TFR-like_dimer_dom_sf"/>
</dbReference>
<feature type="compositionally biased region" description="Acidic residues" evidence="2">
    <location>
        <begin position="220"/>
        <end position="231"/>
    </location>
</feature>
<reference evidence="7" key="1">
    <citation type="submission" date="2025-08" db="UniProtKB">
        <authorList>
            <consortium name="RefSeq"/>
        </authorList>
    </citation>
    <scope>IDENTIFICATION</scope>
    <source>
        <tissue evidence="7">Testes</tissue>
    </source>
</reference>
<dbReference type="GeneID" id="102807473"/>
<evidence type="ECO:0000259" key="4">
    <source>
        <dbReference type="Pfam" id="PF04253"/>
    </source>
</evidence>
<feature type="transmembrane region" description="Helical" evidence="3">
    <location>
        <begin position="62"/>
        <end position="83"/>
    </location>
</feature>
<organism evidence="6 7">
    <name type="scientific">Saccoglossus kowalevskii</name>
    <name type="common">Acorn worm</name>
    <dbReference type="NCBI Taxonomy" id="10224"/>
    <lineage>
        <taxon>Eukaryota</taxon>
        <taxon>Metazoa</taxon>
        <taxon>Hemichordata</taxon>
        <taxon>Enteropneusta</taxon>
        <taxon>Harrimaniidae</taxon>
        <taxon>Saccoglossus</taxon>
    </lineage>
</organism>
<dbReference type="InterPro" id="IPR007484">
    <property type="entry name" value="Peptidase_M28"/>
</dbReference>
<dbReference type="RefSeq" id="XP_006814503.1">
    <property type="nucleotide sequence ID" value="XM_006814440.1"/>
</dbReference>
<keyword evidence="3" id="KW-1133">Transmembrane helix</keyword>
<dbReference type="InterPro" id="IPR046450">
    <property type="entry name" value="PA_dom_sf"/>
</dbReference>
<feature type="domain" description="Transferrin receptor-like dimerisation" evidence="4">
    <location>
        <begin position="639"/>
        <end position="751"/>
    </location>
</feature>
<evidence type="ECO:0000313" key="6">
    <source>
        <dbReference type="Proteomes" id="UP000694865"/>
    </source>
</evidence>
<evidence type="ECO:0000313" key="7">
    <source>
        <dbReference type="RefSeq" id="XP_006814503.1"/>
    </source>
</evidence>
<dbReference type="SUPFAM" id="SSF47672">
    <property type="entry name" value="Transferrin receptor-like dimerisation domain"/>
    <property type="match status" value="1"/>
</dbReference>
<comment type="similarity">
    <text evidence="1">Belongs to the peptidase M28 family. M28B subfamily.</text>
</comment>
<proteinExistence type="inferred from homology"/>
<evidence type="ECO:0000256" key="1">
    <source>
        <dbReference type="ARBA" id="ARBA00005634"/>
    </source>
</evidence>
<feature type="domain" description="Peptidase M28" evidence="5">
    <location>
        <begin position="390"/>
        <end position="571"/>
    </location>
</feature>
<dbReference type="PANTHER" id="PTHR10404">
    <property type="entry name" value="N-ACETYLATED-ALPHA-LINKED ACIDIC DIPEPTIDASE"/>
    <property type="match status" value="1"/>
</dbReference>
<dbReference type="Gene3D" id="3.40.630.10">
    <property type="entry name" value="Zn peptidases"/>
    <property type="match status" value="2"/>
</dbReference>
<dbReference type="PANTHER" id="PTHR10404:SF46">
    <property type="entry name" value="VACUOLAR PROTEIN SORTING-ASSOCIATED PROTEIN 70"/>
    <property type="match status" value="1"/>
</dbReference>
<keyword evidence="3" id="KW-0472">Membrane</keyword>
<evidence type="ECO:0000256" key="2">
    <source>
        <dbReference type="SAM" id="MobiDB-lite"/>
    </source>
</evidence>
<dbReference type="Gene3D" id="3.50.30.30">
    <property type="match status" value="1"/>
</dbReference>
<dbReference type="Proteomes" id="UP000694865">
    <property type="component" value="Unplaced"/>
</dbReference>
<dbReference type="SUPFAM" id="SSF53187">
    <property type="entry name" value="Zn-dependent exopeptidases"/>
    <property type="match status" value="1"/>
</dbReference>
<dbReference type="InterPro" id="IPR007365">
    <property type="entry name" value="TFR-like_dimer_dom"/>
</dbReference>
<keyword evidence="6" id="KW-1185">Reference proteome</keyword>
<evidence type="ECO:0000259" key="5">
    <source>
        <dbReference type="Pfam" id="PF04389"/>
    </source>
</evidence>
<sequence>MATNVSNSFTGEQFEMEPTDNYPKEYQKFINHNYENETITEVTDGDSETDRFFATYYSSRRVCFQILLFIVLFLLGLFVGYFINVIAVERSTTTDCTPEIDDHLKQLEKLQELHSNVIGNISSANIQTTANFLANERDRLPVDDDEDIAKYVALRFNAYGFNSVEIVPYQISLNYPIPGTPNKVDVLSPEGAVWYSASFAYQGEKSEDENEPQPSSSNSTDEDGGVQEEAGDGGNLPMFYAYSATGMVEGELIYAHYGDQEDFEKLEQIGVDLTVTDKIGLIRYGRTRDNEKVRLAEKYGLKGVLFYLDPEDRKISSHDWHASPHGIEDPFTSGYPAKDPEDRKISSRDWHASPHGIEDPFTSGYPAKEEAPWIVRMEVNNKPKIKTLYNVIATMKGNADSTRDRFVMMGSHRGVMDNYNGTAMMLELARNLHSIQDENWYPKRTIKMCSWGVMHGVLGSIEWAEEHRLKLLEKAVVYIDLDMAVQGDYTLHVESTAATSRLITSTAKMLLDPVNFKEGVTMHTNWMVKTKSFENPIQTFGTASDYLVFPHKLGIATININYVPFNNTQVDMYYTAPKYHDVNFLYHKAISQLFARLLLSVADASMLQWDYTYTNQLIKDYLTKLDNKCGDTLAEKNFTLDTVNNAVARLENITKNFNIDVTSNSEIYDETMKLRMVNDLLTHLERSFLVPDTRYYGSDTYRHILYSSKQYDTFPAIAERQGTRHHWNNCEAAIGLIPLIQYTIDTASDMLTPDDNSWWW</sequence>
<dbReference type="Pfam" id="PF04389">
    <property type="entry name" value="Peptidase_M28"/>
    <property type="match status" value="1"/>
</dbReference>
<gene>
    <name evidence="7" type="primary">LOC102807473</name>
</gene>
<name>A0ABM0M3B2_SACKO</name>
<dbReference type="Gene3D" id="1.20.930.40">
    <property type="entry name" value="Transferrin receptor-like, dimerisation domain"/>
    <property type="match status" value="1"/>
</dbReference>
<dbReference type="Pfam" id="PF04253">
    <property type="entry name" value="TFR_dimer"/>
    <property type="match status" value="1"/>
</dbReference>